<gene>
    <name evidence="3" type="primary">GIP</name>
    <name evidence="3" type="ORF">AK812_SmicGene40318</name>
</gene>
<dbReference type="InterPro" id="IPR043502">
    <property type="entry name" value="DNA/RNA_pol_sf"/>
</dbReference>
<feature type="compositionally biased region" description="Polar residues" evidence="1">
    <location>
        <begin position="936"/>
        <end position="954"/>
    </location>
</feature>
<comment type="caution">
    <text evidence="3">The sequence shown here is derived from an EMBL/GenBank/DDBJ whole genome shotgun (WGS) entry which is preliminary data.</text>
</comment>
<dbReference type="Proteomes" id="UP000186817">
    <property type="component" value="Unassembled WGS sequence"/>
</dbReference>
<dbReference type="Pfam" id="PF07727">
    <property type="entry name" value="RVT_2"/>
    <property type="match status" value="1"/>
</dbReference>
<dbReference type="PANTHER" id="PTHR11439">
    <property type="entry name" value="GAG-POL-RELATED RETROTRANSPOSON"/>
    <property type="match status" value="1"/>
</dbReference>
<keyword evidence="4" id="KW-1185">Reference proteome</keyword>
<dbReference type="SUPFAM" id="SSF56672">
    <property type="entry name" value="DNA/RNA polymerases"/>
    <property type="match status" value="1"/>
</dbReference>
<feature type="region of interest" description="Disordered" evidence="1">
    <location>
        <begin position="872"/>
        <end position="962"/>
    </location>
</feature>
<feature type="compositionally biased region" description="Basic and acidic residues" evidence="1">
    <location>
        <begin position="129"/>
        <end position="139"/>
    </location>
</feature>
<dbReference type="InterPro" id="IPR013103">
    <property type="entry name" value="RVT_2"/>
</dbReference>
<feature type="region of interest" description="Disordered" evidence="1">
    <location>
        <begin position="129"/>
        <end position="149"/>
    </location>
</feature>
<sequence length="962" mass="106153">MMVRYARMTGDEWAELCQLEEDEFERRIGRWQRVLGGQDEDPNMNALSASIPHHLFMQTVFRQRNWNRNPEVVVPETGGEPRLLARVLDFADDGPTEESPFPDRMLMFSVHDVIRDVVEMVILRVEARRPPQEEQRQEEMAPVLQPPGPPPPAVHAVRGMGPCSSGRVEGPERLPIPLPNPAFIKVVPNQLRCEEDPEAFACKAEVATTKELEAVLEQLKEPLSVTHTASQEEVRANLERWRPAIEKELGALKKQGVLVSHFGKEAKDLIANPETTVISLKGVFTAKAPGSANEGFYKRKCRLVGCGNQATHVDADSLYAAGVPAEVVRVALTEAFCHKWSAFTTDIRSAFTQTPIPTHAARRYLLRPPRWLVDLGLAEQGEYYSLGMVLYGFKEAPAWWSDHRDSKLRRAKFCGCHLEQATSDSSVWRIMQGDQLKGFLITYVDDFLVLSDKRTAEGLHQWLLDVAGWETDGLSEAKPGHPVRFLGMQLQGYEDGHFSLDQEAYVDELVRAYKLGENSRAKIVCPKEILMQEAAQAQAFDDSTVKAAQKVAGECLWLSQRTRFDIAFATTVLCSKVSKDPHNAIAIGHRILCYLHHTKDFKLHLKPVEGVAPLRVFTDASFAPLGQHSYGGHVVEVKGVPALWKASKQQLIAMSSAEAELIQAVEGCMYAESLMTILSDLGLQCTSAELCLDNTAAISFVNGAGNQRTRHLKVRGHKVQQLIRSGWKVSHCPGERQKADLLTKILPSVRMQFLCGLLQLRGDRGSEADDEPAVRAVGGVSPSMTAMLALLQICGCCGEPTKPKEDQNGVAIEWPWELALLTLLIVLSTLFLWEAAGAPCRRARSEEPQVRAVSVAKERRARKLQGRVSAAIDAVLSESPTGDESQPRERRSRNKCSDQGRASREGSEITPPTVVYGGINMHLPAPLAPTGPGISAPSQATVPTGSGTSVPSQRRSPEPRSG</sequence>
<dbReference type="EMBL" id="LSRX01001489">
    <property type="protein sequence ID" value="OLP79396.1"/>
    <property type="molecule type" value="Genomic_DNA"/>
</dbReference>
<feature type="domain" description="Reverse transcriptase Ty1/copia-type" evidence="2">
    <location>
        <begin position="268"/>
        <end position="520"/>
    </location>
</feature>
<proteinExistence type="predicted"/>
<evidence type="ECO:0000313" key="4">
    <source>
        <dbReference type="Proteomes" id="UP000186817"/>
    </source>
</evidence>
<evidence type="ECO:0000259" key="2">
    <source>
        <dbReference type="Pfam" id="PF07727"/>
    </source>
</evidence>
<dbReference type="CDD" id="cd09272">
    <property type="entry name" value="RNase_HI_RT_Ty1"/>
    <property type="match status" value="1"/>
</dbReference>
<dbReference type="AlphaFoldDB" id="A0A1Q9C8Z0"/>
<protein>
    <submittedName>
        <fullName evidence="3">Copia protein</fullName>
    </submittedName>
</protein>
<name>A0A1Q9C8Z0_SYMMI</name>
<feature type="compositionally biased region" description="Basic and acidic residues" evidence="1">
    <location>
        <begin position="885"/>
        <end position="907"/>
    </location>
</feature>
<dbReference type="OrthoDB" id="418839at2759"/>
<reference evidence="3 4" key="1">
    <citation type="submission" date="2016-02" db="EMBL/GenBank/DDBJ databases">
        <title>Genome analysis of coral dinoflagellate symbionts highlights evolutionary adaptations to a symbiotic lifestyle.</title>
        <authorList>
            <person name="Aranda M."/>
            <person name="Li Y."/>
            <person name="Liew Y.J."/>
            <person name="Baumgarten S."/>
            <person name="Simakov O."/>
            <person name="Wilson M."/>
            <person name="Piel J."/>
            <person name="Ashoor H."/>
            <person name="Bougouffa S."/>
            <person name="Bajic V.B."/>
            <person name="Ryu T."/>
            <person name="Ravasi T."/>
            <person name="Bayer T."/>
            <person name="Micklem G."/>
            <person name="Kim H."/>
            <person name="Bhak J."/>
            <person name="Lajeunesse T.C."/>
            <person name="Voolstra C.R."/>
        </authorList>
    </citation>
    <scope>NUCLEOTIDE SEQUENCE [LARGE SCALE GENOMIC DNA]</scope>
    <source>
        <strain evidence="3 4">CCMP2467</strain>
    </source>
</reference>
<accession>A0A1Q9C8Z0</accession>
<evidence type="ECO:0000256" key="1">
    <source>
        <dbReference type="SAM" id="MobiDB-lite"/>
    </source>
</evidence>
<organism evidence="3 4">
    <name type="scientific">Symbiodinium microadriaticum</name>
    <name type="common">Dinoflagellate</name>
    <name type="synonym">Zooxanthella microadriatica</name>
    <dbReference type="NCBI Taxonomy" id="2951"/>
    <lineage>
        <taxon>Eukaryota</taxon>
        <taxon>Sar</taxon>
        <taxon>Alveolata</taxon>
        <taxon>Dinophyceae</taxon>
        <taxon>Suessiales</taxon>
        <taxon>Symbiodiniaceae</taxon>
        <taxon>Symbiodinium</taxon>
    </lineage>
</organism>
<evidence type="ECO:0000313" key="3">
    <source>
        <dbReference type="EMBL" id="OLP79396.1"/>
    </source>
</evidence>